<dbReference type="PANTHER" id="PTHR43031:SF1">
    <property type="entry name" value="PYRIDINE NUCLEOTIDE-DISULPHIDE OXIDOREDUCTASE"/>
    <property type="match status" value="1"/>
</dbReference>
<feature type="domain" description="Rhodanese" evidence="1">
    <location>
        <begin position="73"/>
        <end position="162"/>
    </location>
</feature>
<protein>
    <submittedName>
        <fullName evidence="2">Rhodanese-like domain-containing protein</fullName>
    </submittedName>
</protein>
<dbReference type="AlphaFoldDB" id="A0AAF0D2J2"/>
<evidence type="ECO:0000313" key="3">
    <source>
        <dbReference type="Proteomes" id="UP000186851"/>
    </source>
</evidence>
<gene>
    <name evidence="2" type="ORF">OdinLCB4_000780</name>
</gene>
<dbReference type="KEGG" id="oyw:OdinLCB4_000780"/>
<dbReference type="InterPro" id="IPR050229">
    <property type="entry name" value="GlpE_sulfurtransferase"/>
</dbReference>
<reference evidence="2" key="2">
    <citation type="journal article" date="2022" name="Nat. Microbiol.">
        <title>A closed Candidatus Odinarchaeum chromosome exposes Asgard archaeal viruses.</title>
        <authorList>
            <person name="Tamarit D."/>
            <person name="Caceres E.F."/>
            <person name="Krupovic M."/>
            <person name="Nijland R."/>
            <person name="Eme L."/>
            <person name="Robinson N.P."/>
            <person name="Ettema T.J.G."/>
        </authorList>
    </citation>
    <scope>NUCLEOTIDE SEQUENCE</scope>
    <source>
        <strain evidence="2">LCB_4</strain>
    </source>
</reference>
<dbReference type="EMBL" id="CP091871">
    <property type="protein sequence ID" value="WEU40499.1"/>
    <property type="molecule type" value="Genomic_DNA"/>
</dbReference>
<dbReference type="PROSITE" id="PS50206">
    <property type="entry name" value="RHODANESE_3"/>
    <property type="match status" value="1"/>
</dbReference>
<dbReference type="SUPFAM" id="SSF52821">
    <property type="entry name" value="Rhodanese/Cell cycle control phosphatase"/>
    <property type="match status" value="1"/>
</dbReference>
<organism evidence="2 3">
    <name type="scientific">Odinarchaeota yellowstonii (strain LCB_4)</name>
    <dbReference type="NCBI Taxonomy" id="1841599"/>
    <lineage>
        <taxon>Archaea</taxon>
        <taxon>Promethearchaeati</taxon>
        <taxon>Candidatus Odinarchaeota</taxon>
        <taxon>Candidatus Odinarchaeia</taxon>
        <taxon>Candidatus Odinarchaeales</taxon>
        <taxon>Candidatus Odinarchaeaceae</taxon>
        <taxon>Candidatus Odinarchaeum</taxon>
    </lineage>
</organism>
<evidence type="ECO:0000313" key="2">
    <source>
        <dbReference type="EMBL" id="WEU40499.1"/>
    </source>
</evidence>
<dbReference type="PANTHER" id="PTHR43031">
    <property type="entry name" value="FAD-DEPENDENT OXIDOREDUCTASE"/>
    <property type="match status" value="1"/>
</dbReference>
<reference evidence="2" key="1">
    <citation type="journal article" date="2017" name="Nature">
        <title>Asgard archaea illuminate the origin of eukaryotic cellular complexity.</title>
        <authorList>
            <person name="Zaremba-Niedzwiedzka K."/>
            <person name="Caceres E.F."/>
            <person name="Saw J.H."/>
            <person name="Backstrom D."/>
            <person name="Juzokaite L."/>
            <person name="Vancaester E."/>
            <person name="Seitz K.W."/>
            <person name="Anantharaman K."/>
            <person name="Starnawski P."/>
            <person name="Kjeldsen K.U."/>
            <person name="Scott M.B."/>
            <person name="Nunoura T."/>
            <person name="Banfield J.F."/>
            <person name="Schramm A."/>
            <person name="Baker B.J."/>
            <person name="Spang A."/>
            <person name="Ettema T.J.G."/>
        </authorList>
    </citation>
    <scope>NUCLEOTIDE SEQUENCE</scope>
    <source>
        <strain evidence="2">LCB_4</strain>
    </source>
</reference>
<evidence type="ECO:0000259" key="1">
    <source>
        <dbReference type="PROSITE" id="PS50206"/>
    </source>
</evidence>
<dbReference type="Pfam" id="PF00581">
    <property type="entry name" value="Rhodanese"/>
    <property type="match status" value="1"/>
</dbReference>
<accession>A0AAF0D2J2</accession>
<proteinExistence type="predicted"/>
<dbReference type="SMART" id="SM00450">
    <property type="entry name" value="RHOD"/>
    <property type="match status" value="1"/>
</dbReference>
<dbReference type="Proteomes" id="UP000186851">
    <property type="component" value="Chromosome"/>
</dbReference>
<dbReference type="InterPro" id="IPR036873">
    <property type="entry name" value="Rhodanese-like_dom_sf"/>
</dbReference>
<dbReference type="CDD" id="cd00158">
    <property type="entry name" value="RHOD"/>
    <property type="match status" value="1"/>
</dbReference>
<dbReference type="InterPro" id="IPR001763">
    <property type="entry name" value="Rhodanese-like_dom"/>
</dbReference>
<name>A0AAF0D2J2_ODILC</name>
<sequence>MPLFAGWILKYNRPIIIVKHEAQQLEPILRYLYRLGFDNIGGYLNNIFDWFKKGLSFNRSGFISVEELKNRLSKGRVFLLDVREPKTYSKSGFIKGAYNIYVGHLSERLAELPEDKEICVYCDSGFKTGIALSILLKAGFSRVFGVLGGFSAWVNKGFLIDK</sequence>
<dbReference type="Gene3D" id="3.40.250.10">
    <property type="entry name" value="Rhodanese-like domain"/>
    <property type="match status" value="1"/>
</dbReference>